<sequence>MGSENRQIFRCSLKSVATHSIPPERKPADFRNLGEHLWQFSLPIELFLPHGSSLALLPVGALLVNVGRGSVVEEAPLYAALRDGQLGGAGLDVWYNYPMLKGQGLGNEGCGPSSVGCPFHELPNVVMSPHCGQLSDSKARDRVAELVGMLEEGARCGEIPNRYDVERGY</sequence>
<protein>
    <recommendedName>
        <fullName evidence="2">D-isomer specific 2-hydroxyacid dehydrogenase NAD-binding domain-containing protein</fullName>
    </recommendedName>
</protein>
<dbReference type="KEGG" id="ehx:EMIHUDRAFT_214110"/>
<dbReference type="HOGENOM" id="CLU_1581439_0_0_1"/>
<dbReference type="RefSeq" id="XP_005764236.1">
    <property type="nucleotide sequence ID" value="XM_005764179.1"/>
</dbReference>
<dbReference type="PaxDb" id="2903-EOD11807"/>
<dbReference type="STRING" id="2903.R1BQ42"/>
<dbReference type="SUPFAM" id="SSF51735">
    <property type="entry name" value="NAD(P)-binding Rossmann-fold domains"/>
    <property type="match status" value="1"/>
</dbReference>
<name>A0A0D3IKM2_EMIH1</name>
<evidence type="ECO:0000313" key="4">
    <source>
        <dbReference type="Proteomes" id="UP000013827"/>
    </source>
</evidence>
<proteinExistence type="predicted"/>
<accession>A0A0D3IKM2</accession>
<dbReference type="Gene3D" id="3.40.50.720">
    <property type="entry name" value="NAD(P)-binding Rossmann-like Domain"/>
    <property type="match status" value="2"/>
</dbReference>
<dbReference type="InterPro" id="IPR029753">
    <property type="entry name" value="D-isomer_DH_CS"/>
</dbReference>
<reference evidence="3" key="2">
    <citation type="submission" date="2024-10" db="UniProtKB">
        <authorList>
            <consortium name="EnsemblProtists"/>
        </authorList>
    </citation>
    <scope>IDENTIFICATION</scope>
</reference>
<dbReference type="EnsemblProtists" id="EOD11807">
    <property type="protein sequence ID" value="EOD11807"/>
    <property type="gene ID" value="EMIHUDRAFT_214110"/>
</dbReference>
<evidence type="ECO:0000313" key="3">
    <source>
        <dbReference type="EnsemblProtists" id="EOD11807"/>
    </source>
</evidence>
<dbReference type="InterPro" id="IPR006140">
    <property type="entry name" value="D-isomer_DH_NAD-bd"/>
</dbReference>
<dbReference type="GO" id="GO:0016491">
    <property type="term" value="F:oxidoreductase activity"/>
    <property type="evidence" value="ECO:0007669"/>
    <property type="project" value="UniProtKB-KW"/>
</dbReference>
<evidence type="ECO:0000256" key="1">
    <source>
        <dbReference type="ARBA" id="ARBA00023002"/>
    </source>
</evidence>
<dbReference type="InterPro" id="IPR036291">
    <property type="entry name" value="NAD(P)-bd_dom_sf"/>
</dbReference>
<dbReference type="AlphaFoldDB" id="A0A0D3IKM2"/>
<dbReference type="GeneID" id="17258028"/>
<reference evidence="4" key="1">
    <citation type="journal article" date="2013" name="Nature">
        <title>Pan genome of the phytoplankton Emiliania underpins its global distribution.</title>
        <authorList>
            <person name="Read B.A."/>
            <person name="Kegel J."/>
            <person name="Klute M.J."/>
            <person name="Kuo A."/>
            <person name="Lefebvre S.C."/>
            <person name="Maumus F."/>
            <person name="Mayer C."/>
            <person name="Miller J."/>
            <person name="Monier A."/>
            <person name="Salamov A."/>
            <person name="Young J."/>
            <person name="Aguilar M."/>
            <person name="Claverie J.M."/>
            <person name="Frickenhaus S."/>
            <person name="Gonzalez K."/>
            <person name="Herman E.K."/>
            <person name="Lin Y.C."/>
            <person name="Napier J."/>
            <person name="Ogata H."/>
            <person name="Sarno A.F."/>
            <person name="Shmutz J."/>
            <person name="Schroeder D."/>
            <person name="de Vargas C."/>
            <person name="Verret F."/>
            <person name="von Dassow P."/>
            <person name="Valentin K."/>
            <person name="Van de Peer Y."/>
            <person name="Wheeler G."/>
            <person name="Dacks J.B."/>
            <person name="Delwiche C.F."/>
            <person name="Dyhrman S.T."/>
            <person name="Glockner G."/>
            <person name="John U."/>
            <person name="Richards T."/>
            <person name="Worden A.Z."/>
            <person name="Zhang X."/>
            <person name="Grigoriev I.V."/>
            <person name="Allen A.E."/>
            <person name="Bidle K."/>
            <person name="Borodovsky M."/>
            <person name="Bowler C."/>
            <person name="Brownlee C."/>
            <person name="Cock J.M."/>
            <person name="Elias M."/>
            <person name="Gladyshev V.N."/>
            <person name="Groth M."/>
            <person name="Guda C."/>
            <person name="Hadaegh A."/>
            <person name="Iglesias-Rodriguez M.D."/>
            <person name="Jenkins J."/>
            <person name="Jones B.M."/>
            <person name="Lawson T."/>
            <person name="Leese F."/>
            <person name="Lindquist E."/>
            <person name="Lobanov A."/>
            <person name="Lomsadze A."/>
            <person name="Malik S.B."/>
            <person name="Marsh M.E."/>
            <person name="Mackinder L."/>
            <person name="Mock T."/>
            <person name="Mueller-Roeber B."/>
            <person name="Pagarete A."/>
            <person name="Parker M."/>
            <person name="Probert I."/>
            <person name="Quesneville H."/>
            <person name="Raines C."/>
            <person name="Rensing S.A."/>
            <person name="Riano-Pachon D.M."/>
            <person name="Richier S."/>
            <person name="Rokitta S."/>
            <person name="Shiraiwa Y."/>
            <person name="Soanes D.M."/>
            <person name="van der Giezen M."/>
            <person name="Wahlund T.M."/>
            <person name="Williams B."/>
            <person name="Wilson W."/>
            <person name="Wolfe G."/>
            <person name="Wurch L.L."/>
        </authorList>
    </citation>
    <scope>NUCLEOTIDE SEQUENCE</scope>
</reference>
<dbReference type="PROSITE" id="PS00671">
    <property type="entry name" value="D_2_HYDROXYACID_DH_3"/>
    <property type="match status" value="1"/>
</dbReference>
<keyword evidence="1" id="KW-0560">Oxidoreductase</keyword>
<evidence type="ECO:0000259" key="2">
    <source>
        <dbReference type="Pfam" id="PF02826"/>
    </source>
</evidence>
<dbReference type="PANTHER" id="PTHR10996">
    <property type="entry name" value="2-HYDROXYACID DEHYDROGENASE-RELATED"/>
    <property type="match status" value="1"/>
</dbReference>
<dbReference type="Pfam" id="PF02826">
    <property type="entry name" value="2-Hacid_dh_C"/>
    <property type="match status" value="1"/>
</dbReference>
<keyword evidence="4" id="KW-1185">Reference proteome</keyword>
<dbReference type="InterPro" id="IPR050223">
    <property type="entry name" value="D-isomer_2-hydroxyacid_DH"/>
</dbReference>
<organism evidence="3 4">
    <name type="scientific">Emiliania huxleyi (strain CCMP1516)</name>
    <dbReference type="NCBI Taxonomy" id="280463"/>
    <lineage>
        <taxon>Eukaryota</taxon>
        <taxon>Haptista</taxon>
        <taxon>Haptophyta</taxon>
        <taxon>Prymnesiophyceae</taxon>
        <taxon>Isochrysidales</taxon>
        <taxon>Noelaerhabdaceae</taxon>
        <taxon>Emiliania</taxon>
    </lineage>
</organism>
<dbReference type="Proteomes" id="UP000013827">
    <property type="component" value="Unassembled WGS sequence"/>
</dbReference>
<dbReference type="GO" id="GO:0051287">
    <property type="term" value="F:NAD binding"/>
    <property type="evidence" value="ECO:0007669"/>
    <property type="project" value="InterPro"/>
</dbReference>
<feature type="domain" description="D-isomer specific 2-hydroxyacid dehydrogenase NAD-binding" evidence="2">
    <location>
        <begin position="53"/>
        <end position="132"/>
    </location>
</feature>